<evidence type="ECO:0000259" key="2">
    <source>
        <dbReference type="Pfam" id="PF12733"/>
    </source>
</evidence>
<dbReference type="InterPro" id="IPR025883">
    <property type="entry name" value="Cadherin-like_domain"/>
</dbReference>
<proteinExistence type="predicted"/>
<feature type="domain" description="Cadherin-like beta-sandwich-like" evidence="2">
    <location>
        <begin position="360"/>
        <end position="430"/>
    </location>
</feature>
<protein>
    <submittedName>
        <fullName evidence="3">Cadherin-like beta sandwich domain-containing protein</fullName>
    </submittedName>
</protein>
<feature type="transmembrane region" description="Helical" evidence="1">
    <location>
        <begin position="7"/>
        <end position="26"/>
    </location>
</feature>
<dbReference type="AlphaFoldDB" id="A0AAE3MFF7"/>
<organism evidence="3 4">
    <name type="scientific">Plebeiibacterium marinum</name>
    <dbReference type="NCBI Taxonomy" id="2992111"/>
    <lineage>
        <taxon>Bacteria</taxon>
        <taxon>Pseudomonadati</taxon>
        <taxon>Bacteroidota</taxon>
        <taxon>Bacteroidia</taxon>
        <taxon>Marinilabiliales</taxon>
        <taxon>Marinilabiliaceae</taxon>
        <taxon>Plebeiibacterium</taxon>
    </lineage>
</organism>
<dbReference type="Pfam" id="PF13385">
    <property type="entry name" value="Laminin_G_3"/>
    <property type="match status" value="1"/>
</dbReference>
<evidence type="ECO:0000256" key="1">
    <source>
        <dbReference type="SAM" id="Phobius"/>
    </source>
</evidence>
<dbReference type="EMBL" id="JAPDPI010000033">
    <property type="protein sequence ID" value="MCW3806929.1"/>
    <property type="molecule type" value="Genomic_DNA"/>
</dbReference>
<keyword evidence="1" id="KW-0472">Membrane</keyword>
<gene>
    <name evidence="3" type="ORF">OM074_14935</name>
</gene>
<accession>A0AAE3MFF7</accession>
<evidence type="ECO:0000313" key="3">
    <source>
        <dbReference type="EMBL" id="MCW3806929.1"/>
    </source>
</evidence>
<reference evidence="3" key="1">
    <citation type="submission" date="2022-10" db="EMBL/GenBank/DDBJ databases">
        <authorList>
            <person name="Yu W.X."/>
        </authorList>
    </citation>
    <scope>NUCLEOTIDE SEQUENCE</scope>
    <source>
        <strain evidence="3">D04</strain>
    </source>
</reference>
<comment type="caution">
    <text evidence="3">The sequence shown here is derived from an EMBL/GenBank/DDBJ whole genome shotgun (WGS) entry which is preliminary data.</text>
</comment>
<dbReference type="Proteomes" id="UP001207408">
    <property type="component" value="Unassembled WGS sequence"/>
</dbReference>
<keyword evidence="4" id="KW-1185">Reference proteome</keyword>
<dbReference type="GO" id="GO:0005975">
    <property type="term" value="P:carbohydrate metabolic process"/>
    <property type="evidence" value="ECO:0007669"/>
    <property type="project" value="UniProtKB-ARBA"/>
</dbReference>
<sequence>MKRDLQLRCWILMMVMSFIGTSSMFGQTLKHSYTFEDGTANDVVGNVDASLNGEAVVEEGALVLTGGFASLYATDINIASYESVTIEALFSQEAGLTGNRSLFSFGETLDVGWAKGVNYLYYQPSRGTTDSRFAIGTGNTDDPWNTESYVATGIVTNTNMHHFVGVVTATEIKMYLDGSLIGSETLSGTNAISAISTDTLYLGDLVFTGDPNWRGSIHEFNIYDGEMPQATVEQRTSDFIGAQMTDATLAEFTANVGELVLTPEYIEADDLYELYVPFGTTSVDLNIVPNIDGVSITIADALGNEYPDGVIAFSGDGVDLEIQVVALDGSTQIDYYLSIFLNPETESADLAEIQFSAGALTTEFDPEVLEYTAIVPYGTTSVDVTGIAAWEGADVAGNGAVSFTDGTGSITLTVTSQDQSNTKEYVISLYVSEVTTGQNYYIQHESSELVMGESGDETNYIRIYNALKDETTQLFQFEESGVEGEYYLKNGENKYVTLTAESVSTWDMVMTETLTTTLDSCRFRLIEFEPGRFRILTVARDEFGGKYVGTNGTTVEGGIYSDKYIDNELAVWNIKVPSEVVAPYDSYLGELALSVGTLYPEFDPFVNEYRAVLPVGTESVDITAVARDITSNVSGGDEVSVTAEGGAITITVTASDPTYSSEYVINYQVDTELTLKHSYTFADGTANDMVGTAHGTVVGGSISEGVYTADELGEYIELPAGEIAINTYPSITLELYVTDEINTLNANTNTMLTYFGATNSDNNYGVNYLFTSMKCRAAVSALNLGSPWGSEQGYSTEANLQDDGSQHHVVSTINNDSICLYVDGYFIGRTLFSADNKIFNLSNELAYIMKGGYTGDNTFLGSVLEYNIYSGLMDAQTIAIRAGDYPIEDAASDATLSDLVVDELTIEGFDPATLSYTVLVPQGTTAVPSISGIAKIAGASVVVNEAGDLSGATTIEVTAEDTETTVIYTINFDFSTDFDVVEENAAKVYPTVSEGNFWVKTSGGVCKVSVYDMSGRVVLQTIEENELQSIDIPNAGLYLVKVECGGTSKVFKVIKK</sequence>
<keyword evidence="1" id="KW-0812">Transmembrane</keyword>
<dbReference type="RefSeq" id="WP_301200844.1">
    <property type="nucleotide sequence ID" value="NZ_JAPDPI010000033.1"/>
</dbReference>
<dbReference type="SUPFAM" id="SSF49899">
    <property type="entry name" value="Concanavalin A-like lectins/glucanases"/>
    <property type="match status" value="2"/>
</dbReference>
<dbReference type="Pfam" id="PF12733">
    <property type="entry name" value="Cadherin-like"/>
    <property type="match status" value="1"/>
</dbReference>
<dbReference type="Gene3D" id="2.60.120.200">
    <property type="match status" value="2"/>
</dbReference>
<evidence type="ECO:0000313" key="4">
    <source>
        <dbReference type="Proteomes" id="UP001207408"/>
    </source>
</evidence>
<name>A0AAE3MFF7_9BACT</name>
<dbReference type="InterPro" id="IPR013320">
    <property type="entry name" value="ConA-like_dom_sf"/>
</dbReference>
<keyword evidence="1" id="KW-1133">Transmembrane helix</keyword>
<dbReference type="InterPro" id="IPR026444">
    <property type="entry name" value="Secre_tail"/>
</dbReference>
<dbReference type="GO" id="GO:0004553">
    <property type="term" value="F:hydrolase activity, hydrolyzing O-glycosyl compounds"/>
    <property type="evidence" value="ECO:0007669"/>
    <property type="project" value="UniProtKB-ARBA"/>
</dbReference>
<dbReference type="NCBIfam" id="TIGR04183">
    <property type="entry name" value="Por_Secre_tail"/>
    <property type="match status" value="1"/>
</dbReference>